<dbReference type="RefSeq" id="WP_170155240.1">
    <property type="nucleotide sequence ID" value="NZ_QGHB01000013.1"/>
</dbReference>
<dbReference type="Proteomes" id="UP000246005">
    <property type="component" value="Unassembled WGS sequence"/>
</dbReference>
<dbReference type="EMBL" id="QLTT01000007">
    <property type="protein sequence ID" value="RAS63031.1"/>
    <property type="molecule type" value="Genomic_DNA"/>
</dbReference>
<keyword evidence="5" id="KW-1185">Reference proteome</keyword>
<evidence type="ECO:0000313" key="4">
    <source>
        <dbReference type="Proteomes" id="UP000246005"/>
    </source>
</evidence>
<feature type="transmembrane region" description="Helical" evidence="1">
    <location>
        <begin position="122"/>
        <end position="141"/>
    </location>
</feature>
<sequence length="146" mass="16544">MTDIPAPVPVAELITQRRRGRYYARDGYLSYGEVAAAWPVVGHIGAVVEANDVRTLQASATGTYGTNTWIEYHADDVQRVADAIADDTAVLRPEWLRNTEEGREAQRQWYEQLHRETVRTRWIWGSIVLVLLLGAGVLWFLTARGY</sequence>
<dbReference type="AlphaFoldDB" id="A0A316HRY2"/>
<dbReference type="EMBL" id="QGHB01000013">
    <property type="protein sequence ID" value="PWK82692.1"/>
    <property type="molecule type" value="Genomic_DNA"/>
</dbReference>
<accession>A0A316HRY2</accession>
<gene>
    <name evidence="3" type="ORF">C8D87_107180</name>
    <name evidence="2" type="ORF">C8D88_113285</name>
</gene>
<evidence type="ECO:0000313" key="5">
    <source>
        <dbReference type="Proteomes" id="UP000248714"/>
    </source>
</evidence>
<evidence type="ECO:0000313" key="3">
    <source>
        <dbReference type="EMBL" id="RAS63031.1"/>
    </source>
</evidence>
<reference evidence="2 4" key="1">
    <citation type="submission" date="2018-05" db="EMBL/GenBank/DDBJ databases">
        <title>Genomic Encyclopedia of Type Strains, Phase IV (KMG-IV): sequencing the most valuable type-strain genomes for metagenomic binning, comparative biology and taxonomic classification.</title>
        <authorList>
            <person name="Goeker M."/>
        </authorList>
    </citation>
    <scope>NUCLEOTIDE SEQUENCE [LARGE SCALE GENOMIC DNA]</scope>
    <source>
        <strain evidence="3 5">DSM 45479</strain>
        <strain evidence="2 4">DSM 45480</strain>
    </source>
</reference>
<organism evidence="2 4">
    <name type="scientific">Lentzea atacamensis</name>
    <dbReference type="NCBI Taxonomy" id="531938"/>
    <lineage>
        <taxon>Bacteria</taxon>
        <taxon>Bacillati</taxon>
        <taxon>Actinomycetota</taxon>
        <taxon>Actinomycetes</taxon>
        <taxon>Pseudonocardiales</taxon>
        <taxon>Pseudonocardiaceae</taxon>
        <taxon>Lentzea</taxon>
    </lineage>
</organism>
<keyword evidence="1" id="KW-0812">Transmembrane</keyword>
<keyword evidence="1" id="KW-1133">Transmembrane helix</keyword>
<comment type="caution">
    <text evidence="2">The sequence shown here is derived from an EMBL/GenBank/DDBJ whole genome shotgun (WGS) entry which is preliminary data.</text>
</comment>
<keyword evidence="1" id="KW-0472">Membrane</keyword>
<dbReference type="Proteomes" id="UP000248714">
    <property type="component" value="Unassembled WGS sequence"/>
</dbReference>
<evidence type="ECO:0000256" key="1">
    <source>
        <dbReference type="SAM" id="Phobius"/>
    </source>
</evidence>
<proteinExistence type="predicted"/>
<evidence type="ECO:0000313" key="2">
    <source>
        <dbReference type="EMBL" id="PWK82692.1"/>
    </source>
</evidence>
<name>A0A316HRY2_9PSEU</name>
<protein>
    <submittedName>
        <fullName evidence="2">Uncharacterized protein</fullName>
    </submittedName>
</protein>